<reference evidence="1 2" key="1">
    <citation type="submission" date="2018-09" db="EMBL/GenBank/DDBJ databases">
        <authorList>
            <person name="Rimple P.A."/>
            <person name="Stoner T.H."/>
            <person name="Garlena R.A."/>
            <person name="Russell D.A."/>
            <person name="Pope W.H."/>
            <person name="Jacobs-Sera D."/>
            <person name="Hatfull G.F."/>
        </authorList>
    </citation>
    <scope>NUCLEOTIDE SEQUENCE [LARGE SCALE GENOMIC DNA]</scope>
</reference>
<gene>
    <name evidence="1" type="primary">60</name>
    <name evidence="1" type="ORF">PBI_ANDREW_60</name>
</gene>
<proteinExistence type="predicted"/>
<name>A0A3G2KCY3_9CAUD</name>
<protein>
    <submittedName>
        <fullName evidence="1">Uncharacterized protein</fullName>
    </submittedName>
</protein>
<dbReference type="GeneID" id="55006973"/>
<organism evidence="1 2">
    <name type="scientific">Arthrobacter phage Andrew</name>
    <dbReference type="NCBI Taxonomy" id="2419946"/>
    <lineage>
        <taxon>Viruses</taxon>
        <taxon>Duplodnaviria</taxon>
        <taxon>Heunggongvirae</taxon>
        <taxon>Uroviricota</taxon>
        <taxon>Caudoviricetes</taxon>
        <taxon>Andrewvirus</taxon>
        <taxon>Andrewvirus andrew</taxon>
    </lineage>
</organism>
<dbReference type="RefSeq" id="YP_009815746.1">
    <property type="nucleotide sequence ID" value="NC_048098.1"/>
</dbReference>
<dbReference type="Proteomes" id="UP000274668">
    <property type="component" value="Segment"/>
</dbReference>
<accession>A0A3G2KCY3</accession>
<dbReference type="EMBL" id="MH834595">
    <property type="protein sequence ID" value="AYN56874.1"/>
    <property type="molecule type" value="Genomic_DNA"/>
</dbReference>
<dbReference type="KEGG" id="vg:55006973"/>
<sequence length="73" mass="7999">MSKQEGAAGETFVMRWPIVRKDVAIKDLTAEARGDLVEALRLIRRVPTSQPLFTVSHGAKPELRAELSVRGAA</sequence>
<evidence type="ECO:0000313" key="2">
    <source>
        <dbReference type="Proteomes" id="UP000274668"/>
    </source>
</evidence>
<evidence type="ECO:0000313" key="1">
    <source>
        <dbReference type="EMBL" id="AYN56874.1"/>
    </source>
</evidence>
<keyword evidence="2" id="KW-1185">Reference proteome</keyword>